<protein>
    <submittedName>
        <fullName evidence="1">Uncharacterized protein</fullName>
    </submittedName>
</protein>
<sequence length="68" mass="8078">MQVLLHLFHLFALNRCRCTFPFIFIIADCLFLSNVRISLVSSAKEAYLQLRNDYFKNNLKYNFQLITS</sequence>
<keyword evidence="2" id="KW-1185">Reference proteome</keyword>
<organism evidence="1 2">
    <name type="scientific">Chaenocephalus aceratus</name>
    <name type="common">Blackfin icefish</name>
    <name type="synonym">Chaenichthys aceratus</name>
    <dbReference type="NCBI Taxonomy" id="36190"/>
    <lineage>
        <taxon>Eukaryota</taxon>
        <taxon>Metazoa</taxon>
        <taxon>Chordata</taxon>
        <taxon>Craniata</taxon>
        <taxon>Vertebrata</taxon>
        <taxon>Euteleostomi</taxon>
        <taxon>Actinopterygii</taxon>
        <taxon>Neopterygii</taxon>
        <taxon>Teleostei</taxon>
        <taxon>Neoteleostei</taxon>
        <taxon>Acanthomorphata</taxon>
        <taxon>Eupercaria</taxon>
        <taxon>Perciformes</taxon>
        <taxon>Notothenioidei</taxon>
        <taxon>Channichthyidae</taxon>
        <taxon>Chaenocephalus</taxon>
    </lineage>
</organism>
<comment type="caution">
    <text evidence="1">The sequence shown here is derived from an EMBL/GenBank/DDBJ whole genome shotgun (WGS) entry which is preliminary data.</text>
</comment>
<gene>
    <name evidence="1" type="ORF">KUCAC02_018367</name>
</gene>
<evidence type="ECO:0000313" key="2">
    <source>
        <dbReference type="Proteomes" id="UP001057452"/>
    </source>
</evidence>
<dbReference type="Proteomes" id="UP001057452">
    <property type="component" value="Chromosome 17"/>
</dbReference>
<reference evidence="1" key="1">
    <citation type="submission" date="2022-05" db="EMBL/GenBank/DDBJ databases">
        <title>Chromosome-level genome of Chaenocephalus aceratus.</title>
        <authorList>
            <person name="Park H."/>
        </authorList>
    </citation>
    <scope>NUCLEOTIDE SEQUENCE</scope>
    <source>
        <strain evidence="1">KU_202001</strain>
    </source>
</reference>
<evidence type="ECO:0000313" key="1">
    <source>
        <dbReference type="EMBL" id="KAI4809488.1"/>
    </source>
</evidence>
<accession>A0ACB9W8B1</accession>
<name>A0ACB9W8B1_CHAAC</name>
<dbReference type="EMBL" id="CM043801">
    <property type="protein sequence ID" value="KAI4809488.1"/>
    <property type="molecule type" value="Genomic_DNA"/>
</dbReference>
<proteinExistence type="predicted"/>